<sequence length="556" mass="61696">MRRVMYGSGACPPRDLASAREWVARHPDDLAVLAACADVVLRAGQGGDIIDWLRALAVNSPNERHRWRNNLAAVLFQQRQVSGALAELRGLTAECPEYVPGWLNYAAMLKAGAPDEYETALAQALRHHPQNAQLLAAFAPLRERAVAGAGRAMLLERWRSMATDGYRDEDSDAIAVALAHIDGRAGQTDRRIAILLEAGARHTAQRRLAPLQESNRALADAIPGFYPTLRELRQPAHWVPWELALAYLGMQRWQEGFSCYESRLLWWGYSAGWTAAQKMRRWRGQDLVGATVLVTGEQGYGDQVQFARFASRLKTLGAERVILGTNKPLQRLLRTLPGVDDVIALGDAIPGFDWHVPVCSLPHGLGVTHTAELSAVPYLHVPQTLRRHWRARLDRALPTAGRAMRPRIGLCWAGKPTHVEDAARSIPIERLRSLIDRFATKVDWIRIQPGMSVQTPGMCCIDHAIGDFLELAALLDNLDLLITVDSAPVHVAGALGVPAWLMNRHFGDWRWPRQETRSAWYGSVEVFHQATPDDWSGILDSIAERLAQGVVSKPDA</sequence>
<dbReference type="SUPFAM" id="SSF48452">
    <property type="entry name" value="TPR-like"/>
    <property type="match status" value="1"/>
</dbReference>
<evidence type="ECO:0000313" key="2">
    <source>
        <dbReference type="Proteomes" id="UP000231878"/>
    </source>
</evidence>
<name>A0AAX0UHK9_BURPE</name>
<dbReference type="InterPro" id="IPR002201">
    <property type="entry name" value="Glyco_trans_9"/>
</dbReference>
<dbReference type="GO" id="GO:0016757">
    <property type="term" value="F:glycosyltransferase activity"/>
    <property type="evidence" value="ECO:0007669"/>
    <property type="project" value="InterPro"/>
</dbReference>
<evidence type="ECO:0000313" key="1">
    <source>
        <dbReference type="EMBL" id="PJO67979.1"/>
    </source>
</evidence>
<organism evidence="1 2">
    <name type="scientific">Burkholderia pseudomallei</name>
    <name type="common">Pseudomonas pseudomallei</name>
    <dbReference type="NCBI Taxonomy" id="28450"/>
    <lineage>
        <taxon>Bacteria</taxon>
        <taxon>Pseudomonadati</taxon>
        <taxon>Pseudomonadota</taxon>
        <taxon>Betaproteobacteria</taxon>
        <taxon>Burkholderiales</taxon>
        <taxon>Burkholderiaceae</taxon>
        <taxon>Burkholderia</taxon>
        <taxon>pseudomallei group</taxon>
    </lineage>
</organism>
<comment type="caution">
    <text evidence="1">The sequence shown here is derived from an EMBL/GenBank/DDBJ whole genome shotgun (WGS) entry which is preliminary data.</text>
</comment>
<reference evidence="1 2" key="1">
    <citation type="submission" date="2017-11" db="EMBL/GenBank/DDBJ databases">
        <title>Molecular characterization of Burkholderia pseudomallei and closely related isolates from Vietnam.</title>
        <authorList>
            <person name="Ustinov D.V."/>
            <person name="Antonov A.S."/>
            <person name="Avdusheva E.F."/>
            <person name="Shpak I.M."/>
            <person name="Zakharova I.B."/>
            <person name="Thi L.A."/>
            <person name="Teteryatnikova N."/>
            <person name="Lopasteyskaya Y.A."/>
            <person name="Kuzyutina J.A."/>
            <person name="Ngo T.N."/>
            <person name="Victorov D.V."/>
        </authorList>
    </citation>
    <scope>NUCLEOTIDE SEQUENCE [LARGE SCALE GENOMIC DNA]</scope>
    <source>
        <strain evidence="1 2">V1512</strain>
    </source>
</reference>
<gene>
    <name evidence="1" type="ORF">CWD88_01500</name>
</gene>
<dbReference type="Pfam" id="PF01075">
    <property type="entry name" value="Glyco_transf_9"/>
    <property type="match status" value="1"/>
</dbReference>
<dbReference type="InterPro" id="IPR011990">
    <property type="entry name" value="TPR-like_helical_dom_sf"/>
</dbReference>
<protein>
    <submittedName>
        <fullName evidence="1">Uncharacterized protein</fullName>
    </submittedName>
</protein>
<proteinExistence type="predicted"/>
<dbReference type="Proteomes" id="UP000231878">
    <property type="component" value="Unassembled WGS sequence"/>
</dbReference>
<accession>A0AAX0UHK9</accession>
<dbReference type="Gene3D" id="3.40.50.2000">
    <property type="entry name" value="Glycogen Phosphorylase B"/>
    <property type="match status" value="1"/>
</dbReference>
<dbReference type="Gene3D" id="1.25.40.10">
    <property type="entry name" value="Tetratricopeptide repeat domain"/>
    <property type="match status" value="1"/>
</dbReference>
<dbReference type="SUPFAM" id="SSF53756">
    <property type="entry name" value="UDP-Glycosyltransferase/glycogen phosphorylase"/>
    <property type="match status" value="1"/>
</dbReference>
<dbReference type="EMBL" id="PHRB01000001">
    <property type="protein sequence ID" value="PJO67979.1"/>
    <property type="molecule type" value="Genomic_DNA"/>
</dbReference>
<dbReference type="AlphaFoldDB" id="A0AAX0UHK9"/>